<dbReference type="EC" id="2.7.8.-" evidence="12"/>
<keyword evidence="14" id="KW-1185">Reference proteome</keyword>
<feature type="transmembrane region" description="Helical" evidence="12">
    <location>
        <begin position="88"/>
        <end position="107"/>
    </location>
</feature>
<comment type="pathway">
    <text evidence="2 12">Phospholipid metabolism; phosphatidylinositol phosphate biosynthesis.</text>
</comment>
<organism evidence="13 14">
    <name type="scientific">Bifidobacterium dolichotidis</name>
    <dbReference type="NCBI Taxonomy" id="2306976"/>
    <lineage>
        <taxon>Bacteria</taxon>
        <taxon>Bacillati</taxon>
        <taxon>Actinomycetota</taxon>
        <taxon>Actinomycetes</taxon>
        <taxon>Bifidobacteriales</taxon>
        <taxon>Bifidobacteriaceae</taxon>
        <taxon>Bifidobacterium</taxon>
    </lineage>
</organism>
<evidence type="ECO:0000256" key="8">
    <source>
        <dbReference type="ARBA" id="ARBA00023935"/>
    </source>
</evidence>
<comment type="caution">
    <text evidence="12">Lacks conserved residue(s) required for the propagation of feature annotation.</text>
</comment>
<keyword evidence="12" id="KW-0444">Lipid biosynthesis</keyword>
<feature type="transmembrane region" description="Helical" evidence="12">
    <location>
        <begin position="50"/>
        <end position="67"/>
    </location>
</feature>
<keyword evidence="12" id="KW-0443">Lipid metabolism</keyword>
<evidence type="ECO:0000256" key="10">
    <source>
        <dbReference type="ARBA" id="ARBA00033137"/>
    </source>
</evidence>
<sequence length="244" mass="26369">MLEKLRPGWKRLIDPIARGLVSLGVTANAVTIIGAVGTTIVGILTGLTGWLLEGAIVLTIFVVFDSLDGSVAALTTGGTKFGSFLDSSLDRVADWGVMLGVLIYFYVQQTTWSQVTNMSRNDIYSIVGMGCTMYAVMTSFVTPYVRAKAESLGVEAKGGVATRSDRLTIILIGMGLTGIFHWNLLLVITMALLDILGTITVVQRILEVAHGLGDEKNHLTRTDAYGRVHQRIENYSNSEETPQA</sequence>
<dbReference type="InterPro" id="IPR000462">
    <property type="entry name" value="CDP-OH_P_trans"/>
</dbReference>
<dbReference type="GO" id="GO:0000287">
    <property type="term" value="F:magnesium ion binding"/>
    <property type="evidence" value="ECO:0007669"/>
    <property type="project" value="UniProtKB-UniRule"/>
</dbReference>
<evidence type="ECO:0000256" key="7">
    <source>
        <dbReference type="ARBA" id="ARBA00023136"/>
    </source>
</evidence>
<feature type="binding site" evidence="12">
    <location>
        <position position="86"/>
    </location>
    <ligand>
        <name>Mg(2+)</name>
        <dbReference type="ChEBI" id="CHEBI:18420"/>
        <label>2</label>
    </ligand>
</feature>
<feature type="transmembrane region" description="Helical" evidence="12">
    <location>
        <begin position="123"/>
        <end position="146"/>
    </location>
</feature>
<keyword evidence="7 12" id="KW-0472">Membrane</keyword>
<comment type="function">
    <text evidence="12">Catalyzes the conjugation of the 1'-hydroxyl group of D-myo-inositol-3-phosphate (also named L-myo-inositol-1-phosphate) with a lipid tail of cytidine diphosphate diacylglycerol (CDP-DAG), forming phosphatidylinositol phosphate (PIP) and CMP. PIP is a precursor of phosphatidylinositol (PI) which is an essential lipid required for cell wall formation.</text>
</comment>
<dbReference type="GO" id="GO:0008654">
    <property type="term" value="P:phospholipid biosynthetic process"/>
    <property type="evidence" value="ECO:0007669"/>
    <property type="project" value="UniProtKB-UniRule"/>
</dbReference>
<comment type="catalytic activity">
    <reaction evidence="8 12">
        <text>1,2-di-(9Z-octadecenoyl)-sn-glycero-3-cytidine-5'-diphosphate + 1D-myo-inositol 3-phosphate = 1,2-di-(9Z-octadecenoyl)-sn-glycero-3-phospho-(1D-myo-inositol-3-phosphate) + CMP + H(+)</text>
        <dbReference type="Rhea" id="RHEA:61216"/>
        <dbReference type="ChEBI" id="CHEBI:15378"/>
        <dbReference type="ChEBI" id="CHEBI:58401"/>
        <dbReference type="ChEBI" id="CHEBI:60377"/>
        <dbReference type="ChEBI" id="CHEBI:85356"/>
        <dbReference type="ChEBI" id="CHEBI:144472"/>
    </reaction>
</comment>
<evidence type="ECO:0000256" key="12">
    <source>
        <dbReference type="HAMAP-Rule" id="MF_02241"/>
    </source>
</evidence>
<dbReference type="Pfam" id="PF01066">
    <property type="entry name" value="CDP-OH_P_transf"/>
    <property type="match status" value="1"/>
</dbReference>
<proteinExistence type="inferred from homology"/>
<dbReference type="Proteomes" id="UP000287609">
    <property type="component" value="Unassembled WGS sequence"/>
</dbReference>
<evidence type="ECO:0000256" key="5">
    <source>
        <dbReference type="ARBA" id="ARBA00022692"/>
    </source>
</evidence>
<comment type="similarity">
    <text evidence="3 12">Belongs to the CDP-alcohol phosphatidyltransferase class-I family.</text>
</comment>
<evidence type="ECO:0000256" key="4">
    <source>
        <dbReference type="ARBA" id="ARBA00011738"/>
    </source>
</evidence>
<keyword evidence="12" id="KW-0460">Magnesium</keyword>
<dbReference type="UniPathway" id="UPA00220"/>
<comment type="catalytic activity">
    <reaction evidence="11 12">
        <text>a CDP-1,2-diacyl-sn-glycerol + 1D-myo-inositol 3-phosphate = a 1,2-diacyl-sn-glycero-3-phospho-(1D-myo-inositol-3-phosphate) + CMP + H(+)</text>
        <dbReference type="Rhea" id="RHEA:60504"/>
        <dbReference type="ChEBI" id="CHEBI:15378"/>
        <dbReference type="ChEBI" id="CHEBI:58088"/>
        <dbReference type="ChEBI" id="CHEBI:58332"/>
        <dbReference type="ChEBI" id="CHEBI:58401"/>
        <dbReference type="ChEBI" id="CHEBI:60377"/>
    </reaction>
</comment>
<feature type="binding site" evidence="12">
    <location>
        <position position="65"/>
    </location>
    <ligand>
        <name>Mg(2+)</name>
        <dbReference type="ChEBI" id="CHEBI:18420"/>
        <label>2</label>
    </ligand>
</feature>
<dbReference type="OrthoDB" id="116551at2"/>
<keyword evidence="12" id="KW-0479">Metal-binding</keyword>
<dbReference type="GO" id="GO:0005886">
    <property type="term" value="C:plasma membrane"/>
    <property type="evidence" value="ECO:0007669"/>
    <property type="project" value="UniProtKB-SubCell"/>
</dbReference>
<dbReference type="AlphaFoldDB" id="A0A430FT65"/>
<evidence type="ECO:0000256" key="3">
    <source>
        <dbReference type="ARBA" id="ARBA00010441"/>
    </source>
</evidence>
<reference evidence="13 14" key="1">
    <citation type="submission" date="2018-09" db="EMBL/GenBank/DDBJ databases">
        <title>Characterization of the phylogenetic diversity of five novel species belonging to the genus Bifidobacterium.</title>
        <authorList>
            <person name="Lugli G.A."/>
            <person name="Duranti S."/>
            <person name="Milani C."/>
        </authorList>
    </citation>
    <scope>NUCLEOTIDE SEQUENCE [LARGE SCALE GENOMIC DNA]</scope>
    <source>
        <strain evidence="13 14">2036B</strain>
    </source>
</reference>
<evidence type="ECO:0000256" key="11">
    <source>
        <dbReference type="ARBA" id="ARBA00048865"/>
    </source>
</evidence>
<feature type="binding site" evidence="12">
    <location>
        <position position="68"/>
    </location>
    <ligand>
        <name>Mg(2+)</name>
        <dbReference type="ChEBI" id="CHEBI:18420"/>
        <label>1</label>
    </ligand>
</feature>
<dbReference type="GO" id="GO:0012505">
    <property type="term" value="C:endomembrane system"/>
    <property type="evidence" value="ECO:0007669"/>
    <property type="project" value="UniProtKB-SubCell"/>
</dbReference>
<dbReference type="InterPro" id="IPR044268">
    <property type="entry name" value="PIP_synthase_PgsA1"/>
</dbReference>
<keyword evidence="6 12" id="KW-1133">Transmembrane helix</keyword>
<keyword evidence="12 13" id="KW-0808">Transferase</keyword>
<feature type="binding site" evidence="12">
    <location>
        <begin position="28"/>
        <end position="31"/>
    </location>
    <ligand>
        <name>a CDP-1,2-diacyl-sn-glycerol</name>
        <dbReference type="ChEBI" id="CHEBI:58332"/>
    </ligand>
</feature>
<keyword evidence="12" id="KW-1003">Cell membrane</keyword>
<comment type="caution">
    <text evidence="13">The sequence shown here is derived from an EMBL/GenBank/DDBJ whole genome shotgun (WGS) entry which is preliminary data.</text>
</comment>
<dbReference type="Gene3D" id="1.20.120.1760">
    <property type="match status" value="1"/>
</dbReference>
<protein>
    <recommendedName>
        <fullName evidence="9 12">Phosphatidylinositol phosphate synthase</fullName>
        <shortName evidence="12">PIP synthase</shortName>
        <ecNumber evidence="12">2.7.8.-</ecNumber>
    </recommendedName>
    <alternativeName>
        <fullName evidence="10 12">CDP-diacylglycerol--D-myo-inositol-3-phosphate 3-phosphatidyltransferase</fullName>
    </alternativeName>
</protein>
<dbReference type="GO" id="GO:0016780">
    <property type="term" value="F:phosphotransferase activity, for other substituted phosphate groups"/>
    <property type="evidence" value="ECO:0007669"/>
    <property type="project" value="UniProtKB-UniRule"/>
</dbReference>
<keyword evidence="12" id="KW-0594">Phospholipid biosynthesis</keyword>
<dbReference type="HAMAP" id="MF_02241">
    <property type="entry name" value="PIP_synthase"/>
    <property type="match status" value="1"/>
</dbReference>
<evidence type="ECO:0000256" key="1">
    <source>
        <dbReference type="ARBA" id="ARBA00004127"/>
    </source>
</evidence>
<feature type="active site" description="Proton acceptor" evidence="12">
    <location>
        <position position="90"/>
    </location>
</feature>
<evidence type="ECO:0000313" key="14">
    <source>
        <dbReference type="Proteomes" id="UP000287609"/>
    </source>
</evidence>
<comment type="cofactor">
    <cofactor evidence="12">
        <name>Mg(2+)</name>
        <dbReference type="ChEBI" id="CHEBI:18420"/>
    </cofactor>
    <text evidence="12">Contains a di-nuclear catalytic Mg(2+) center.</text>
</comment>
<keyword evidence="5 12" id="KW-0812">Transmembrane</keyword>
<feature type="binding site" evidence="12">
    <location>
        <position position="69"/>
    </location>
    <ligand>
        <name>a CDP-1,2-diacyl-sn-glycerol</name>
        <dbReference type="ChEBI" id="CHEBI:58332"/>
    </ligand>
</feature>
<evidence type="ECO:0000256" key="9">
    <source>
        <dbReference type="ARBA" id="ARBA00024082"/>
    </source>
</evidence>
<dbReference type="EMBL" id="QXGM01000001">
    <property type="protein sequence ID" value="RSX56051.1"/>
    <property type="molecule type" value="Genomic_DNA"/>
</dbReference>
<feature type="binding site" evidence="12">
    <location>
        <position position="86"/>
    </location>
    <ligand>
        <name>Mg(2+)</name>
        <dbReference type="ChEBI" id="CHEBI:18420"/>
        <label>1</label>
    </ligand>
</feature>
<dbReference type="InterPro" id="IPR043130">
    <property type="entry name" value="CDP-OH_PTrfase_TM_dom"/>
</dbReference>
<accession>A0A430FT65</accession>
<evidence type="ECO:0000256" key="6">
    <source>
        <dbReference type="ARBA" id="ARBA00022989"/>
    </source>
</evidence>
<name>A0A430FT65_9BIFI</name>
<evidence type="ECO:0000313" key="13">
    <source>
        <dbReference type="EMBL" id="RSX56051.1"/>
    </source>
</evidence>
<comment type="subunit">
    <text evidence="4 12">Homodimer.</text>
</comment>
<feature type="binding site" evidence="12">
    <location>
        <position position="65"/>
    </location>
    <ligand>
        <name>Mg(2+)</name>
        <dbReference type="ChEBI" id="CHEBI:18420"/>
        <label>1</label>
    </ligand>
</feature>
<feature type="transmembrane region" description="Helical" evidence="12">
    <location>
        <begin position="20"/>
        <end position="44"/>
    </location>
</feature>
<keyword evidence="12" id="KW-1208">Phospholipid metabolism</keyword>
<feature type="binding site" evidence="12">
    <location>
        <position position="79"/>
    </location>
    <ligand>
        <name>a CDP-1,2-diacyl-sn-glycerol</name>
        <dbReference type="ChEBI" id="CHEBI:58332"/>
    </ligand>
</feature>
<gene>
    <name evidence="13" type="ORF">D2E26_0614</name>
</gene>
<evidence type="ECO:0000256" key="2">
    <source>
        <dbReference type="ARBA" id="ARBA00004805"/>
    </source>
</evidence>
<feature type="transmembrane region" description="Helical" evidence="12">
    <location>
        <begin position="167"/>
        <end position="193"/>
    </location>
</feature>
<comment type="subcellular location">
    <subcellularLocation>
        <location evidence="12">Cell membrane</location>
        <topology evidence="12">Multi-pass membrane protein</topology>
    </subcellularLocation>
    <subcellularLocation>
        <location evidence="1">Endomembrane system</location>
        <topology evidence="1">Multi-pass membrane protein</topology>
    </subcellularLocation>
</comment>
<feature type="binding site" evidence="12">
    <location>
        <position position="90"/>
    </location>
    <ligand>
        <name>Mg(2+)</name>
        <dbReference type="ChEBI" id="CHEBI:18420"/>
        <label>2</label>
    </ligand>
</feature>